<sequence>MAGNDKHTPKVKTCTLYVDGMHCQSCEVLIERKLLKQEGVKAADVSLQGRTVEITYAGSGAPDPELLSDQFADLGYRFSRKKFAYDAPFIRLKNGRVLINSAKTGQAFQLAAIVVSLLIAFLMFERLQLGQFVSVDSSSALPAFFVLGLVAGLSSCAALIGGLLLSLIKQWNEQYIDAETTAERAIPHWLFHAGRLIGFTLLGGLLGLAGEAVSLNNATFFAVLTVVVSIIMFILALQMLGVTWAQKLTLRAPKSLTRFAADESNFTGRWMPFAVGAGTFFLPCGFTLIAQTVALTSGSFMQGALIMLMFALGTFPTLLGISFGGLVLNRKPQLTAKFNMVAGLVVIFFALYNINGQLNVLGLPSLSDIQVTSTVEEVPLEPVDGVQVLNFTAQGFEYIPEGTTTLTAGVPAKLVVNNKGIQGCGAFMAANGLIDNFYALKPGINEIDLGVPVKGTYKLTCSMGMVRPITITVI</sequence>
<feature type="transmembrane region" description="Helical" evidence="2">
    <location>
        <begin position="273"/>
        <end position="294"/>
    </location>
</feature>
<dbReference type="EMBL" id="JYNZ01000004">
    <property type="protein sequence ID" value="KXK26142.1"/>
    <property type="molecule type" value="Genomic_DNA"/>
</dbReference>
<dbReference type="PANTHER" id="PTHR42208:SF1">
    <property type="entry name" value="HEAVY METAL TRANSPORTER"/>
    <property type="match status" value="1"/>
</dbReference>
<feature type="transmembrane region" description="Helical" evidence="2">
    <location>
        <begin position="189"/>
        <end position="208"/>
    </location>
</feature>
<feature type="transmembrane region" description="Helical" evidence="2">
    <location>
        <begin position="144"/>
        <end position="168"/>
    </location>
</feature>
<dbReference type="SUPFAM" id="SSF55008">
    <property type="entry name" value="HMA, heavy metal-associated domain"/>
    <property type="match status" value="1"/>
</dbReference>
<reference evidence="4 5" key="1">
    <citation type="submission" date="2015-02" db="EMBL/GenBank/DDBJ databases">
        <title>Improved understanding of the partial-nitritation anammox process through 23 genomes representing the majority of the microbial community.</title>
        <authorList>
            <person name="Speth D.R."/>
            <person name="In T Zandt M."/>
            <person name="Guerrero Cruz S."/>
            <person name="Jetten M.S."/>
            <person name="Dutilh B.E."/>
        </authorList>
    </citation>
    <scope>NUCLEOTIDE SEQUENCE [LARGE SCALE GENOMIC DNA]</scope>
    <source>
        <strain evidence="4">OLB20</strain>
    </source>
</reference>
<dbReference type="Pfam" id="PF00403">
    <property type="entry name" value="HMA"/>
    <property type="match status" value="1"/>
</dbReference>
<evidence type="ECO:0000256" key="1">
    <source>
        <dbReference type="ARBA" id="ARBA00022723"/>
    </source>
</evidence>
<feature type="domain" description="HMA" evidence="3">
    <location>
        <begin position="12"/>
        <end position="79"/>
    </location>
</feature>
<dbReference type="AlphaFoldDB" id="A0A136LWW2"/>
<dbReference type="STRING" id="1617426.TR69_WS6001001136"/>
<dbReference type="Proteomes" id="UP000070457">
    <property type="component" value="Unassembled WGS sequence"/>
</dbReference>
<evidence type="ECO:0000259" key="3">
    <source>
        <dbReference type="PROSITE" id="PS50846"/>
    </source>
</evidence>
<dbReference type="PROSITE" id="PS01047">
    <property type="entry name" value="HMA_1"/>
    <property type="match status" value="1"/>
</dbReference>
<accession>A0A136LWW2</accession>
<name>A0A136LWW2_9BACT</name>
<proteinExistence type="predicted"/>
<dbReference type="PANTHER" id="PTHR42208">
    <property type="entry name" value="HEAVY METAL TRANSPORTER-RELATED"/>
    <property type="match status" value="1"/>
</dbReference>
<gene>
    <name evidence="4" type="ORF">TR69_WS6001001136</name>
</gene>
<dbReference type="Pfam" id="PF13386">
    <property type="entry name" value="DsbD_2"/>
    <property type="match status" value="1"/>
</dbReference>
<comment type="caution">
    <text evidence="4">The sequence shown here is derived from an EMBL/GenBank/DDBJ whole genome shotgun (WGS) entry which is preliminary data.</text>
</comment>
<dbReference type="PROSITE" id="PS50846">
    <property type="entry name" value="HMA_2"/>
    <property type="match status" value="1"/>
</dbReference>
<dbReference type="GO" id="GO:0046872">
    <property type="term" value="F:metal ion binding"/>
    <property type="evidence" value="ECO:0007669"/>
    <property type="project" value="UniProtKB-KW"/>
</dbReference>
<organism evidence="4 5">
    <name type="scientific">candidate division WS6 bacterium OLB20</name>
    <dbReference type="NCBI Taxonomy" id="1617426"/>
    <lineage>
        <taxon>Bacteria</taxon>
        <taxon>Candidatus Dojkabacteria</taxon>
    </lineage>
</organism>
<feature type="transmembrane region" description="Helical" evidence="2">
    <location>
        <begin position="338"/>
        <end position="355"/>
    </location>
</feature>
<dbReference type="Gene3D" id="2.60.40.420">
    <property type="entry name" value="Cupredoxins - blue copper proteins"/>
    <property type="match status" value="1"/>
</dbReference>
<feature type="transmembrane region" description="Helical" evidence="2">
    <location>
        <begin position="300"/>
        <end position="326"/>
    </location>
</feature>
<evidence type="ECO:0000313" key="4">
    <source>
        <dbReference type="EMBL" id="KXK26142.1"/>
    </source>
</evidence>
<dbReference type="CDD" id="cd00371">
    <property type="entry name" value="HMA"/>
    <property type="match status" value="1"/>
</dbReference>
<protein>
    <submittedName>
        <fullName evidence="4">Heavy-metal-associated domain protein</fullName>
    </submittedName>
</protein>
<keyword evidence="2" id="KW-0812">Transmembrane</keyword>
<keyword evidence="2" id="KW-1133">Transmembrane helix</keyword>
<feature type="transmembrane region" description="Helical" evidence="2">
    <location>
        <begin position="220"/>
        <end position="245"/>
    </location>
</feature>
<dbReference type="InterPro" id="IPR039447">
    <property type="entry name" value="UreH-like_TM_dom"/>
</dbReference>
<keyword evidence="2" id="KW-0472">Membrane</keyword>
<dbReference type="InterPro" id="IPR006121">
    <property type="entry name" value="HMA_dom"/>
</dbReference>
<dbReference type="InterPro" id="IPR008972">
    <property type="entry name" value="Cupredoxin"/>
</dbReference>
<dbReference type="InterPro" id="IPR036163">
    <property type="entry name" value="HMA_dom_sf"/>
</dbReference>
<evidence type="ECO:0000313" key="5">
    <source>
        <dbReference type="Proteomes" id="UP000070457"/>
    </source>
</evidence>
<keyword evidence="1" id="KW-0479">Metal-binding</keyword>
<dbReference type="Gene3D" id="3.30.70.100">
    <property type="match status" value="1"/>
</dbReference>
<evidence type="ECO:0000256" key="2">
    <source>
        <dbReference type="SAM" id="Phobius"/>
    </source>
</evidence>
<feature type="transmembrane region" description="Helical" evidence="2">
    <location>
        <begin position="107"/>
        <end position="124"/>
    </location>
</feature>
<dbReference type="InterPro" id="IPR017969">
    <property type="entry name" value="Heavy-metal-associated_CS"/>
</dbReference>